<evidence type="ECO:0000256" key="1">
    <source>
        <dbReference type="SAM" id="SignalP"/>
    </source>
</evidence>
<feature type="chain" id="PRO_5046343026" evidence="1">
    <location>
        <begin position="23"/>
        <end position="205"/>
    </location>
</feature>
<reference evidence="2 3" key="1">
    <citation type="submission" date="2020-05" db="EMBL/GenBank/DDBJ databases">
        <title>Ceratocystis lukuohia genome.</title>
        <authorList>
            <person name="Harrington T.C."/>
            <person name="Kim K."/>
            <person name="Mayers C.G."/>
        </authorList>
    </citation>
    <scope>NUCLEOTIDE SEQUENCE [LARGE SCALE GENOMIC DNA]</scope>
    <source>
        <strain evidence="2 3">C4212</strain>
    </source>
</reference>
<gene>
    <name evidence="2" type="ORF">HOO65_060327</name>
</gene>
<name>A0ABR4MDZ3_9PEZI</name>
<keyword evidence="3" id="KW-1185">Reference proteome</keyword>
<sequence length="205" mass="22981">MWLSNFSQLAFMAAILSTQAIAGDKEVSLPRDLGIGISNGIIRGTKIVTSNEGFSAQFYVTEGLPSIQIETLNNPSNTFKSYEAVLSVWKDQSKLPLKSLEYFVYYDVEIADSRKIDEAIKLYGHDPFVEQSIYGIHVSPTDTEAWNHLITASFAKDAQEICAEYREMSDRYIKKFGIGTDCDSGRWVRIHFGRKSDQDAEGASQ</sequence>
<dbReference type="RefSeq" id="XP_070857677.1">
    <property type="nucleotide sequence ID" value="XM_071001110.1"/>
</dbReference>
<proteinExistence type="predicted"/>
<protein>
    <submittedName>
        <fullName evidence="2">Uncharacterized protein</fullName>
    </submittedName>
</protein>
<dbReference type="GeneID" id="98119723"/>
<evidence type="ECO:0000313" key="3">
    <source>
        <dbReference type="Proteomes" id="UP001610728"/>
    </source>
</evidence>
<accession>A0ABR4MDZ3</accession>
<feature type="signal peptide" evidence="1">
    <location>
        <begin position="1"/>
        <end position="22"/>
    </location>
</feature>
<comment type="caution">
    <text evidence="2">The sequence shown here is derived from an EMBL/GenBank/DDBJ whole genome shotgun (WGS) entry which is preliminary data.</text>
</comment>
<dbReference type="Proteomes" id="UP001610728">
    <property type="component" value="Unassembled WGS sequence"/>
</dbReference>
<keyword evidence="1" id="KW-0732">Signal</keyword>
<dbReference type="EMBL" id="JABSNW010000006">
    <property type="protein sequence ID" value="KAL2886497.1"/>
    <property type="molecule type" value="Genomic_DNA"/>
</dbReference>
<evidence type="ECO:0000313" key="2">
    <source>
        <dbReference type="EMBL" id="KAL2886497.1"/>
    </source>
</evidence>
<organism evidence="2 3">
    <name type="scientific">Ceratocystis lukuohia</name>
    <dbReference type="NCBI Taxonomy" id="2019550"/>
    <lineage>
        <taxon>Eukaryota</taxon>
        <taxon>Fungi</taxon>
        <taxon>Dikarya</taxon>
        <taxon>Ascomycota</taxon>
        <taxon>Pezizomycotina</taxon>
        <taxon>Sordariomycetes</taxon>
        <taxon>Hypocreomycetidae</taxon>
        <taxon>Microascales</taxon>
        <taxon>Ceratocystidaceae</taxon>
        <taxon>Ceratocystis</taxon>
    </lineage>
</organism>